<comment type="caution">
    <text evidence="1">The sequence shown here is derived from an EMBL/GenBank/DDBJ whole genome shotgun (WGS) entry which is preliminary data.</text>
</comment>
<proteinExistence type="predicted"/>
<gene>
    <name evidence="1" type="ORF">SDC9_36688</name>
</gene>
<sequence>MKKFILLLGLISLSFVSFSQTEILKDSPIYIEGDVVMVGVNAKTTDDELLEIRTKLLKFTTIRFTEFDVIRANPTNKKEEGDIQFISMEVDCRDGYSGKISHSFEQGDASTFGFYRDYSKNTYNKAFFIGNLSNEKLDFIIEKAQKKDTQTSTNEVEE</sequence>
<reference evidence="1" key="1">
    <citation type="submission" date="2019-08" db="EMBL/GenBank/DDBJ databases">
        <authorList>
            <person name="Kucharzyk K."/>
            <person name="Murdoch R.W."/>
            <person name="Higgins S."/>
            <person name="Loffler F."/>
        </authorList>
    </citation>
    <scope>NUCLEOTIDE SEQUENCE</scope>
</reference>
<dbReference type="EMBL" id="VSSQ01000309">
    <property type="protein sequence ID" value="MPL90634.1"/>
    <property type="molecule type" value="Genomic_DNA"/>
</dbReference>
<name>A0A644VGW4_9ZZZZ</name>
<evidence type="ECO:0000313" key="1">
    <source>
        <dbReference type="EMBL" id="MPL90634.1"/>
    </source>
</evidence>
<protein>
    <submittedName>
        <fullName evidence="1">Uncharacterized protein</fullName>
    </submittedName>
</protein>
<dbReference type="AlphaFoldDB" id="A0A644VGW4"/>
<accession>A0A644VGW4</accession>
<organism evidence="1">
    <name type="scientific">bioreactor metagenome</name>
    <dbReference type="NCBI Taxonomy" id="1076179"/>
    <lineage>
        <taxon>unclassified sequences</taxon>
        <taxon>metagenomes</taxon>
        <taxon>ecological metagenomes</taxon>
    </lineage>
</organism>